<proteinExistence type="predicted"/>
<gene>
    <name evidence="6" type="ORF">V3328_02970</name>
</gene>
<reference evidence="6 7" key="1">
    <citation type="submission" date="2024-02" db="EMBL/GenBank/DDBJ databases">
        <title>Genome analysis and characterization of Microbaculum marinisediminis sp. nov., isolated from marine sediment.</title>
        <authorList>
            <person name="Du Z.-J."/>
            <person name="Ye Y.-Q."/>
            <person name="Zhang Z.-R."/>
            <person name="Yuan S.-M."/>
            <person name="Zhang X.-Y."/>
        </authorList>
    </citation>
    <scope>NUCLEOTIDE SEQUENCE [LARGE SCALE GENOMIC DNA]</scope>
    <source>
        <strain evidence="6 7">SDUM1044001</strain>
    </source>
</reference>
<dbReference type="Pfam" id="PF09339">
    <property type="entry name" value="HTH_IclR"/>
    <property type="match status" value="1"/>
</dbReference>
<dbReference type="InterPro" id="IPR005471">
    <property type="entry name" value="Tscrpt_reg_IclR_N"/>
</dbReference>
<organism evidence="6 7">
    <name type="scientific">Microbaculum marinum</name>
    <dbReference type="NCBI Taxonomy" id="1764581"/>
    <lineage>
        <taxon>Bacteria</taxon>
        <taxon>Pseudomonadati</taxon>
        <taxon>Pseudomonadota</taxon>
        <taxon>Alphaproteobacteria</taxon>
        <taxon>Hyphomicrobiales</taxon>
        <taxon>Tepidamorphaceae</taxon>
        <taxon>Microbaculum</taxon>
    </lineage>
</organism>
<dbReference type="PROSITE" id="PS51078">
    <property type="entry name" value="ICLR_ED"/>
    <property type="match status" value="1"/>
</dbReference>
<dbReference type="InterPro" id="IPR036388">
    <property type="entry name" value="WH-like_DNA-bd_sf"/>
</dbReference>
<dbReference type="Gene3D" id="1.10.10.10">
    <property type="entry name" value="Winged helix-like DNA-binding domain superfamily/Winged helix DNA-binding domain"/>
    <property type="match status" value="1"/>
</dbReference>
<keyword evidence="7" id="KW-1185">Reference proteome</keyword>
<dbReference type="SUPFAM" id="SSF55781">
    <property type="entry name" value="GAF domain-like"/>
    <property type="match status" value="1"/>
</dbReference>
<evidence type="ECO:0000259" key="4">
    <source>
        <dbReference type="PROSITE" id="PS51077"/>
    </source>
</evidence>
<evidence type="ECO:0000256" key="3">
    <source>
        <dbReference type="ARBA" id="ARBA00023163"/>
    </source>
</evidence>
<evidence type="ECO:0000259" key="5">
    <source>
        <dbReference type="PROSITE" id="PS51078"/>
    </source>
</evidence>
<feature type="domain" description="IclR-ED" evidence="5">
    <location>
        <begin position="113"/>
        <end position="295"/>
    </location>
</feature>
<comment type="caution">
    <text evidence="6">The sequence shown here is derived from an EMBL/GenBank/DDBJ whole genome shotgun (WGS) entry which is preliminary data.</text>
</comment>
<dbReference type="EMBL" id="JAZHOF010000001">
    <property type="protein sequence ID" value="MEJ8570415.1"/>
    <property type="molecule type" value="Genomic_DNA"/>
</dbReference>
<accession>A0AAW9REV0</accession>
<dbReference type="AlphaFoldDB" id="A0AAW9REV0"/>
<dbReference type="PANTHER" id="PTHR30136">
    <property type="entry name" value="HELIX-TURN-HELIX TRANSCRIPTIONAL REGULATOR, ICLR FAMILY"/>
    <property type="match status" value="1"/>
</dbReference>
<dbReference type="InterPro" id="IPR011991">
    <property type="entry name" value="ArsR-like_HTH"/>
</dbReference>
<dbReference type="GO" id="GO:0045892">
    <property type="term" value="P:negative regulation of DNA-templated transcription"/>
    <property type="evidence" value="ECO:0007669"/>
    <property type="project" value="TreeGrafter"/>
</dbReference>
<dbReference type="InterPro" id="IPR029016">
    <property type="entry name" value="GAF-like_dom_sf"/>
</dbReference>
<dbReference type="Pfam" id="PF01614">
    <property type="entry name" value="IclR_C"/>
    <property type="match status" value="1"/>
</dbReference>
<dbReference type="InterPro" id="IPR050707">
    <property type="entry name" value="HTH_MetabolicPath_Reg"/>
</dbReference>
<dbReference type="GO" id="GO:0003677">
    <property type="term" value="F:DNA binding"/>
    <property type="evidence" value="ECO:0007669"/>
    <property type="project" value="UniProtKB-KW"/>
</dbReference>
<dbReference type="InterPro" id="IPR014757">
    <property type="entry name" value="Tscrpt_reg_IclR_C"/>
</dbReference>
<keyword evidence="3" id="KW-0804">Transcription</keyword>
<keyword evidence="1" id="KW-0805">Transcription regulation</keyword>
<dbReference type="Gene3D" id="3.30.450.40">
    <property type="match status" value="1"/>
</dbReference>
<evidence type="ECO:0000313" key="7">
    <source>
        <dbReference type="Proteomes" id="UP001378188"/>
    </source>
</evidence>
<evidence type="ECO:0000256" key="1">
    <source>
        <dbReference type="ARBA" id="ARBA00023015"/>
    </source>
</evidence>
<dbReference type="SMART" id="SM00346">
    <property type="entry name" value="HTH_ICLR"/>
    <property type="match status" value="1"/>
</dbReference>
<dbReference type="RefSeq" id="WP_340328144.1">
    <property type="nucleotide sequence ID" value="NZ_JAZHOF010000001.1"/>
</dbReference>
<dbReference type="SUPFAM" id="SSF46785">
    <property type="entry name" value="Winged helix' DNA-binding domain"/>
    <property type="match status" value="1"/>
</dbReference>
<evidence type="ECO:0000313" key="6">
    <source>
        <dbReference type="EMBL" id="MEJ8570415.1"/>
    </source>
</evidence>
<dbReference type="PROSITE" id="PS51077">
    <property type="entry name" value="HTH_ICLR"/>
    <property type="match status" value="1"/>
</dbReference>
<dbReference type="PANTHER" id="PTHR30136:SF35">
    <property type="entry name" value="HTH-TYPE TRANSCRIPTIONAL REGULATOR RV1719"/>
    <property type="match status" value="1"/>
</dbReference>
<dbReference type="InterPro" id="IPR036390">
    <property type="entry name" value="WH_DNA-bd_sf"/>
</dbReference>
<dbReference type="CDD" id="cd00090">
    <property type="entry name" value="HTH_ARSR"/>
    <property type="match status" value="1"/>
</dbReference>
<feature type="domain" description="HTH iclR-type" evidence="4">
    <location>
        <begin position="50"/>
        <end position="112"/>
    </location>
</feature>
<evidence type="ECO:0000256" key="2">
    <source>
        <dbReference type="ARBA" id="ARBA00023125"/>
    </source>
</evidence>
<protein>
    <submittedName>
        <fullName evidence="6">IclR family transcriptional regulator</fullName>
    </submittedName>
</protein>
<dbReference type="Proteomes" id="UP001378188">
    <property type="component" value="Unassembled WGS sequence"/>
</dbReference>
<keyword evidence="2" id="KW-0238">DNA-binding</keyword>
<name>A0AAW9REV0_9HYPH</name>
<sequence length="310" mass="33268">MNIITMLCSIYHECRAAPLSSGRRQSFRFLREHRKRMPKVTQKDNSTEGVQAVVVALKILEILSFGGKAGRITDLAEELGTTKNRIYRHLATLGNLGYVVRDPDTERYKVGIRLVQLGSAVANQYDLLSVSRPAMRRVRDSLGNTVVLSKVDADQIYAIERIDGSTGVTVGVVIGSPLGLHSSAQGKIVLAFGQPGLLEAAIGAGLEPRTSRTIVDPDHLRREVATVRDNGWAVAPDETMTGINGIAVPILDPSGDLIATLAVLGSVDELPSRPSERQIEVLKSAAAEISANLHSQSAQGLAPVARPWAG</sequence>
<dbReference type="GO" id="GO:0003700">
    <property type="term" value="F:DNA-binding transcription factor activity"/>
    <property type="evidence" value="ECO:0007669"/>
    <property type="project" value="TreeGrafter"/>
</dbReference>